<name>A0A6N7WZM3_9FIRM</name>
<reference evidence="1 2" key="1">
    <citation type="submission" date="2019-08" db="EMBL/GenBank/DDBJ databases">
        <title>In-depth cultivation of the pig gut microbiome towards novel bacterial diversity and tailored functional studies.</title>
        <authorList>
            <person name="Wylensek D."/>
            <person name="Hitch T.C.A."/>
            <person name="Clavel T."/>
        </authorList>
    </citation>
    <scope>NUCLEOTIDE SEQUENCE [LARGE SCALE GENOMIC DNA]</scope>
    <source>
        <strain evidence="1 2">WCA-SAB-591-4A-A</strain>
    </source>
</reference>
<comment type="caution">
    <text evidence="1">The sequence shown here is derived from an EMBL/GenBank/DDBJ whole genome shotgun (WGS) entry which is preliminary data.</text>
</comment>
<dbReference type="EMBL" id="VUNE01000002">
    <property type="protein sequence ID" value="MST62248.1"/>
    <property type="molecule type" value="Genomic_DNA"/>
</dbReference>
<gene>
    <name evidence="1" type="ORF">FYJ71_04570</name>
</gene>
<dbReference type="AlphaFoldDB" id="A0A6N7WZM3"/>
<dbReference type="Proteomes" id="UP000440713">
    <property type="component" value="Unassembled WGS sequence"/>
</dbReference>
<proteinExistence type="predicted"/>
<evidence type="ECO:0000313" key="1">
    <source>
        <dbReference type="EMBL" id="MST62248.1"/>
    </source>
</evidence>
<keyword evidence="2" id="KW-1185">Reference proteome</keyword>
<dbReference type="RefSeq" id="WP_154537646.1">
    <property type="nucleotide sequence ID" value="NZ_JAQYHJ010000033.1"/>
</dbReference>
<protein>
    <submittedName>
        <fullName evidence="1">Uncharacterized protein</fullName>
    </submittedName>
</protein>
<sequence length="396" mass="46438">MNFKRAFCTNTRLMGAMMMAVEWESDISGIEAHVFLLDSEGLGIYDFFVKKDASDRELSDFYINKSSCFGGENIELEEVEALSLFAHFYDKNIRNEKEIPENLTEKMYDFYIEKLKKCSNSNNIDDNNDGSDSNDVSCFDFAKVKSLSVMFNKLCKKIDSEYEFVNYMVMRFIARDREALLSFSGSDLLSNQHITEINGTFLYNHVNRKSDDRYICSTVYEDIDGYYETKLIIVIEKNVDMYNLLSIIITFNNPISEEDVFELISKREAISVFNILDENFSVDDLDIFDKIDNMITNLYKSIQRLEYENGVLYTQYWSDNSHVDNEIYVINNDIQFLIYVDDERLYLATYDYETQIFVENLLKSILENIVEFDGVYEFDQNVLFDFIQSGEIDLIF</sequence>
<organism evidence="1 2">
    <name type="scientific">Peptostreptococcus porci</name>
    <dbReference type="NCBI Taxonomy" id="2652282"/>
    <lineage>
        <taxon>Bacteria</taxon>
        <taxon>Bacillati</taxon>
        <taxon>Bacillota</taxon>
        <taxon>Clostridia</taxon>
        <taxon>Peptostreptococcales</taxon>
        <taxon>Peptostreptococcaceae</taxon>
        <taxon>Peptostreptococcus</taxon>
    </lineage>
</organism>
<evidence type="ECO:0000313" key="2">
    <source>
        <dbReference type="Proteomes" id="UP000440713"/>
    </source>
</evidence>
<accession>A0A6N7WZM3</accession>